<dbReference type="EMBL" id="CM012441">
    <property type="protein sequence ID" value="RVE73066.1"/>
    <property type="molecule type" value="Genomic_DNA"/>
</dbReference>
<feature type="compositionally biased region" description="Gly residues" evidence="1">
    <location>
        <begin position="58"/>
        <end position="67"/>
    </location>
</feature>
<proteinExistence type="predicted"/>
<evidence type="ECO:0000256" key="1">
    <source>
        <dbReference type="SAM" id="MobiDB-lite"/>
    </source>
</evidence>
<protein>
    <submittedName>
        <fullName evidence="2">Uncharacterized protein</fullName>
    </submittedName>
</protein>
<accession>A0A3S2Q7W9</accession>
<reference evidence="2 3" key="1">
    <citation type="submission" date="2018-11" db="EMBL/GenBank/DDBJ databases">
        <authorList>
            <person name="Lopez-Roques C."/>
            <person name="Donnadieu C."/>
            <person name="Bouchez O."/>
            <person name="Klopp C."/>
            <person name="Cabau C."/>
            <person name="Zahm M."/>
        </authorList>
    </citation>
    <scope>NUCLEOTIDE SEQUENCE [LARGE SCALE GENOMIC DNA]</scope>
    <source>
        <strain evidence="2">RS831</strain>
        <tissue evidence="2">Whole body</tissue>
    </source>
</reference>
<dbReference type="Proteomes" id="UP000283210">
    <property type="component" value="Chromosome 5"/>
</dbReference>
<sequence>MRTHKHAHRPRTKRRRREGATRNPPLITSPRPRKQTLLLEAAEDESKSAPVPAAFTARGGGMESPRC</sequence>
<feature type="compositionally biased region" description="Basic residues" evidence="1">
    <location>
        <begin position="1"/>
        <end position="17"/>
    </location>
</feature>
<reference evidence="2 3" key="2">
    <citation type="submission" date="2019-01" db="EMBL/GenBank/DDBJ databases">
        <title>A chromosome length genome reference of the Java medaka (oryzias javanicus).</title>
        <authorList>
            <person name="Herpin A."/>
            <person name="Takehana Y."/>
            <person name="Naruse K."/>
            <person name="Ansai S."/>
            <person name="Kawaguchi M."/>
        </authorList>
    </citation>
    <scope>NUCLEOTIDE SEQUENCE [LARGE SCALE GENOMIC DNA]</scope>
    <source>
        <strain evidence="2">RS831</strain>
        <tissue evidence="2">Whole body</tissue>
    </source>
</reference>
<gene>
    <name evidence="2" type="ORF">OJAV_G00045550</name>
</gene>
<dbReference type="AlphaFoldDB" id="A0A3S2Q7W9"/>
<feature type="region of interest" description="Disordered" evidence="1">
    <location>
        <begin position="1"/>
        <end position="67"/>
    </location>
</feature>
<evidence type="ECO:0000313" key="2">
    <source>
        <dbReference type="EMBL" id="RVE73066.1"/>
    </source>
</evidence>
<evidence type="ECO:0000313" key="3">
    <source>
        <dbReference type="Proteomes" id="UP000283210"/>
    </source>
</evidence>
<name>A0A3S2Q7W9_ORYJA</name>
<organism evidence="2 3">
    <name type="scientific">Oryzias javanicus</name>
    <name type="common">Javanese ricefish</name>
    <name type="synonym">Aplocheilus javanicus</name>
    <dbReference type="NCBI Taxonomy" id="123683"/>
    <lineage>
        <taxon>Eukaryota</taxon>
        <taxon>Metazoa</taxon>
        <taxon>Chordata</taxon>
        <taxon>Craniata</taxon>
        <taxon>Vertebrata</taxon>
        <taxon>Euteleostomi</taxon>
        <taxon>Actinopterygii</taxon>
        <taxon>Neopterygii</taxon>
        <taxon>Teleostei</taxon>
        <taxon>Neoteleostei</taxon>
        <taxon>Acanthomorphata</taxon>
        <taxon>Ovalentaria</taxon>
        <taxon>Atherinomorphae</taxon>
        <taxon>Beloniformes</taxon>
        <taxon>Adrianichthyidae</taxon>
        <taxon>Oryziinae</taxon>
        <taxon>Oryzias</taxon>
    </lineage>
</organism>
<keyword evidence="3" id="KW-1185">Reference proteome</keyword>